<dbReference type="SUPFAM" id="SSF51430">
    <property type="entry name" value="NAD(P)-linked oxidoreductase"/>
    <property type="match status" value="1"/>
</dbReference>
<accession>A0A1G6L1S5</accession>
<dbReference type="STRING" id="1190417.SAMN05660690_1148"/>
<dbReference type="Gene3D" id="3.20.20.100">
    <property type="entry name" value="NADP-dependent oxidoreductase domain"/>
    <property type="match status" value="1"/>
</dbReference>
<dbReference type="GO" id="GO:0016491">
    <property type="term" value="F:oxidoreductase activity"/>
    <property type="evidence" value="ECO:0007669"/>
    <property type="project" value="InterPro"/>
</dbReference>
<evidence type="ECO:0000313" key="2">
    <source>
        <dbReference type="EMBL" id="SDC37038.1"/>
    </source>
</evidence>
<evidence type="ECO:0000259" key="1">
    <source>
        <dbReference type="Pfam" id="PF00248"/>
    </source>
</evidence>
<dbReference type="InterPro" id="IPR023210">
    <property type="entry name" value="NADP_OxRdtase_dom"/>
</dbReference>
<dbReference type="AlphaFoldDB" id="A0A1G6L1S5"/>
<sequence length="307" mass="33420">MPQLPGTDLTVSDLCLGGNVFGWTADEATSHAVLDRFVDAVPSTRRPFVDTAEMYGDGRSEQILGGWMAERGLRDRVVVATKASPQQKAHPLAAGEIREAAERSLRNLRTDRIDLYYAHYDDETTPLEETLTAFDELVRSGKVLYVAASNYSPQRLTEALETSERLGLTRYVALQPLYNLVERPVYEDGLRDVVAAHGLGCLPYFSLAKGFLTGKYRAGERVDSPRARGAMAYAGERGDRVLAALQEVAAAHGVTAAAVALRWLADRPTVTAPIASGRDVDQLADLLPMQDLVLTDDERAALTAASE</sequence>
<dbReference type="PANTHER" id="PTHR43364:SF6">
    <property type="entry name" value="OXIDOREDUCTASE-RELATED"/>
    <property type="match status" value="1"/>
</dbReference>
<proteinExistence type="predicted"/>
<reference evidence="3" key="1">
    <citation type="submission" date="2016-10" db="EMBL/GenBank/DDBJ databases">
        <authorList>
            <person name="Varghese N."/>
            <person name="Submissions S."/>
        </authorList>
    </citation>
    <scope>NUCLEOTIDE SEQUENCE [LARGE SCALE GENOMIC DNA]</scope>
    <source>
        <strain evidence="3">DSM 45421</strain>
    </source>
</reference>
<dbReference type="GO" id="GO:0005829">
    <property type="term" value="C:cytosol"/>
    <property type="evidence" value="ECO:0007669"/>
    <property type="project" value="TreeGrafter"/>
</dbReference>
<protein>
    <submittedName>
        <fullName evidence="2">Predicted oxidoreductase</fullName>
    </submittedName>
</protein>
<dbReference type="InterPro" id="IPR020471">
    <property type="entry name" value="AKR"/>
</dbReference>
<dbReference type="Pfam" id="PF00248">
    <property type="entry name" value="Aldo_ket_red"/>
    <property type="match status" value="1"/>
</dbReference>
<gene>
    <name evidence="2" type="ORF">SAMN05660690_1148</name>
</gene>
<dbReference type="PANTHER" id="PTHR43364">
    <property type="entry name" value="NADH-SPECIFIC METHYLGLYOXAL REDUCTASE-RELATED"/>
    <property type="match status" value="1"/>
</dbReference>
<feature type="domain" description="NADP-dependent oxidoreductase" evidence="1">
    <location>
        <begin position="14"/>
        <end position="306"/>
    </location>
</feature>
<organism evidence="2 3">
    <name type="scientific">Geodermatophilus telluris</name>
    <dbReference type="NCBI Taxonomy" id="1190417"/>
    <lineage>
        <taxon>Bacteria</taxon>
        <taxon>Bacillati</taxon>
        <taxon>Actinomycetota</taxon>
        <taxon>Actinomycetes</taxon>
        <taxon>Geodermatophilales</taxon>
        <taxon>Geodermatophilaceae</taxon>
        <taxon>Geodermatophilus</taxon>
    </lineage>
</organism>
<dbReference type="Proteomes" id="UP000199416">
    <property type="component" value="Unassembled WGS sequence"/>
</dbReference>
<dbReference type="OrthoDB" id="9768793at2"/>
<dbReference type="EMBL" id="FMZF01000002">
    <property type="protein sequence ID" value="SDC37038.1"/>
    <property type="molecule type" value="Genomic_DNA"/>
</dbReference>
<name>A0A1G6L1S5_9ACTN</name>
<dbReference type="InterPro" id="IPR036812">
    <property type="entry name" value="NAD(P)_OxRdtase_dom_sf"/>
</dbReference>
<dbReference type="InterPro" id="IPR050523">
    <property type="entry name" value="AKR_Detox_Biosynth"/>
</dbReference>
<evidence type="ECO:0000313" key="3">
    <source>
        <dbReference type="Proteomes" id="UP000199416"/>
    </source>
</evidence>
<dbReference type="RefSeq" id="WP_091364165.1">
    <property type="nucleotide sequence ID" value="NZ_FMZF01000002.1"/>
</dbReference>
<dbReference type="PRINTS" id="PR00069">
    <property type="entry name" value="ALDKETRDTASE"/>
</dbReference>
<keyword evidence="3" id="KW-1185">Reference proteome</keyword>